<evidence type="ECO:0008006" key="4">
    <source>
        <dbReference type="Google" id="ProtNLM"/>
    </source>
</evidence>
<dbReference type="PANTHER" id="PTHR36956:SF2">
    <property type="entry name" value="CPXV012 PROTEIN-RELATED"/>
    <property type="match status" value="1"/>
</dbReference>
<dbReference type="HOGENOM" id="CLU_1338592_0_0_1"/>
<dbReference type="EMBL" id="GL379915">
    <property type="protein sequence ID" value="EGT34635.1"/>
    <property type="molecule type" value="Genomic_DNA"/>
</dbReference>
<dbReference type="InParanoid" id="G0NNP1"/>
<protein>
    <recommendedName>
        <fullName evidence="4">DUF19 domain-containing protein</fullName>
    </recommendedName>
</protein>
<evidence type="ECO:0000313" key="2">
    <source>
        <dbReference type="EMBL" id="EGT34635.1"/>
    </source>
</evidence>
<evidence type="ECO:0000256" key="1">
    <source>
        <dbReference type="SAM" id="SignalP"/>
    </source>
</evidence>
<evidence type="ECO:0000313" key="3">
    <source>
        <dbReference type="Proteomes" id="UP000008068"/>
    </source>
</evidence>
<feature type="chain" id="PRO_5003406076" description="DUF19 domain-containing protein" evidence="1">
    <location>
        <begin position="18"/>
        <end position="205"/>
    </location>
</feature>
<keyword evidence="1" id="KW-0732">Signal</keyword>
<name>G0NNP1_CAEBE</name>
<accession>G0NNP1</accession>
<feature type="signal peptide" evidence="1">
    <location>
        <begin position="1"/>
        <end position="17"/>
    </location>
</feature>
<dbReference type="AlphaFoldDB" id="G0NNP1"/>
<gene>
    <name evidence="2" type="ORF">CAEBREN_12149</name>
</gene>
<keyword evidence="3" id="KW-1185">Reference proteome</keyword>
<sequence>MHIQLILAACLLGPILASPIPEDTCDGETKRWRECFEKYDRGITDWWDDSFLEKLFPLQLWKDCVGEVKCERVKKMNEVDEMKYNAFVYFHINLRRCLGKATIQKIWDTCETPEQWKVPCEDRTDFDCMESKMMQHEHCSDQDVEALDNFVPFLIKYRNLLEEVWHGGRKCEGTMDGSENSEIPKLVSRVALSSFHDIAQGMFTR</sequence>
<reference evidence="3" key="1">
    <citation type="submission" date="2011-07" db="EMBL/GenBank/DDBJ databases">
        <authorList>
            <consortium name="Caenorhabditis brenneri Sequencing and Analysis Consortium"/>
            <person name="Wilson R.K."/>
        </authorList>
    </citation>
    <scope>NUCLEOTIDE SEQUENCE [LARGE SCALE GENOMIC DNA]</scope>
    <source>
        <strain evidence="3">PB2801</strain>
    </source>
</reference>
<organism evidence="3">
    <name type="scientific">Caenorhabditis brenneri</name>
    <name type="common">Nematode worm</name>
    <dbReference type="NCBI Taxonomy" id="135651"/>
    <lineage>
        <taxon>Eukaryota</taxon>
        <taxon>Metazoa</taxon>
        <taxon>Ecdysozoa</taxon>
        <taxon>Nematoda</taxon>
        <taxon>Chromadorea</taxon>
        <taxon>Rhabditida</taxon>
        <taxon>Rhabditina</taxon>
        <taxon>Rhabditomorpha</taxon>
        <taxon>Rhabditoidea</taxon>
        <taxon>Rhabditidae</taxon>
        <taxon>Peloderinae</taxon>
        <taxon>Caenorhabditis</taxon>
    </lineage>
</organism>
<dbReference type="PANTHER" id="PTHR36956">
    <property type="entry name" value="UTERINE LUMIN EXPRESSED/LOCAILIZED-RELATED"/>
    <property type="match status" value="1"/>
</dbReference>
<proteinExistence type="predicted"/>
<dbReference type="Proteomes" id="UP000008068">
    <property type="component" value="Unassembled WGS sequence"/>
</dbReference>